<dbReference type="GO" id="GO:0008080">
    <property type="term" value="F:N-acetyltransferase activity"/>
    <property type="evidence" value="ECO:0007669"/>
    <property type="project" value="InterPro"/>
</dbReference>
<dbReference type="CDD" id="cd04301">
    <property type="entry name" value="NAT_SF"/>
    <property type="match status" value="1"/>
</dbReference>
<dbReference type="Gene3D" id="3.40.630.30">
    <property type="match status" value="1"/>
</dbReference>
<protein>
    <submittedName>
        <fullName evidence="4">Unannotated protein</fullName>
    </submittedName>
</protein>
<dbReference type="SUPFAM" id="SSF55729">
    <property type="entry name" value="Acyl-CoA N-acyltransferases (Nat)"/>
    <property type="match status" value="1"/>
</dbReference>
<dbReference type="InterPro" id="IPR006464">
    <property type="entry name" value="AcTrfase_RimI/Ard1"/>
</dbReference>
<dbReference type="Pfam" id="PF00583">
    <property type="entry name" value="Acetyltransf_1"/>
    <property type="match status" value="1"/>
</dbReference>
<gene>
    <name evidence="4" type="ORF">UFOPK1537_00093</name>
</gene>
<dbReference type="AlphaFoldDB" id="A0A6J6C8S5"/>
<keyword evidence="2" id="KW-0012">Acyltransferase</keyword>
<proteinExistence type="predicted"/>
<feature type="domain" description="N-acetyltransferase" evidence="3">
    <location>
        <begin position="3"/>
        <end position="150"/>
    </location>
</feature>
<dbReference type="InterPro" id="IPR016181">
    <property type="entry name" value="Acyl_CoA_acyltransferase"/>
</dbReference>
<dbReference type="NCBIfam" id="TIGR01575">
    <property type="entry name" value="rimI"/>
    <property type="match status" value="1"/>
</dbReference>
<evidence type="ECO:0000256" key="1">
    <source>
        <dbReference type="ARBA" id="ARBA00022679"/>
    </source>
</evidence>
<dbReference type="PROSITE" id="PS51186">
    <property type="entry name" value="GNAT"/>
    <property type="match status" value="1"/>
</dbReference>
<dbReference type="PANTHER" id="PTHR43877">
    <property type="entry name" value="AMINOALKYLPHOSPHONATE N-ACETYLTRANSFERASE-RELATED-RELATED"/>
    <property type="match status" value="1"/>
</dbReference>
<dbReference type="InterPro" id="IPR050832">
    <property type="entry name" value="Bact_Acetyltransf"/>
</dbReference>
<evidence type="ECO:0000256" key="2">
    <source>
        <dbReference type="ARBA" id="ARBA00023315"/>
    </source>
</evidence>
<organism evidence="4">
    <name type="scientific">freshwater metagenome</name>
    <dbReference type="NCBI Taxonomy" id="449393"/>
    <lineage>
        <taxon>unclassified sequences</taxon>
        <taxon>metagenomes</taxon>
        <taxon>ecological metagenomes</taxon>
    </lineage>
</organism>
<dbReference type="InterPro" id="IPR000182">
    <property type="entry name" value="GNAT_dom"/>
</dbReference>
<dbReference type="EMBL" id="CAEZSX010000006">
    <property type="protein sequence ID" value="CAB4547666.1"/>
    <property type="molecule type" value="Genomic_DNA"/>
</dbReference>
<reference evidence="4" key="1">
    <citation type="submission" date="2020-05" db="EMBL/GenBank/DDBJ databases">
        <authorList>
            <person name="Chiriac C."/>
            <person name="Salcher M."/>
            <person name="Ghai R."/>
            <person name="Kavagutti S V."/>
        </authorList>
    </citation>
    <scope>NUCLEOTIDE SEQUENCE</scope>
</reference>
<name>A0A6J6C8S5_9ZZZZ</name>
<evidence type="ECO:0000313" key="4">
    <source>
        <dbReference type="EMBL" id="CAB4547666.1"/>
    </source>
</evidence>
<sequence length="153" mass="17031">MSHQIRVASEADLEQIMLIENACFGNDAWSKANMRSELLALHTTYVVAEEGQTLIGYAGLSKQPSSTSSDIQTIAVSESRRGLGIGRELMRMLLGFAIEQGAKEVLLEVREDKPTPQSLYKSLGFVEIDRRENYYQPDGISAIVMRLDLEGHK</sequence>
<evidence type="ECO:0000259" key="3">
    <source>
        <dbReference type="PROSITE" id="PS51186"/>
    </source>
</evidence>
<keyword evidence="1" id="KW-0808">Transferase</keyword>
<accession>A0A6J6C8S5</accession>